<dbReference type="KEGG" id="sti:Sthe_3296"/>
<evidence type="ECO:0000259" key="8">
    <source>
        <dbReference type="PROSITE" id="PS50893"/>
    </source>
</evidence>
<dbReference type="Pfam" id="PF00005">
    <property type="entry name" value="ABC_tran"/>
    <property type="match status" value="1"/>
</dbReference>
<dbReference type="Proteomes" id="UP000002027">
    <property type="component" value="Chromosome 2"/>
</dbReference>
<dbReference type="InterPro" id="IPR013611">
    <property type="entry name" value="Transp-assoc_OB_typ2"/>
</dbReference>
<dbReference type="SUPFAM" id="SSF50331">
    <property type="entry name" value="MOP-like"/>
    <property type="match status" value="1"/>
</dbReference>
<dbReference type="PROSITE" id="PS50893">
    <property type="entry name" value="ABC_TRANSPORTER_2"/>
    <property type="match status" value="1"/>
</dbReference>
<evidence type="ECO:0000256" key="6">
    <source>
        <dbReference type="ARBA" id="ARBA00023136"/>
    </source>
</evidence>
<comment type="similarity">
    <text evidence="7">Belongs to the ABC transporter superfamily. Spermidine/putrescine importer (TC 3.A.1.11.1) family.</text>
</comment>
<dbReference type="RefSeq" id="WP_012873731.1">
    <property type="nucleotide sequence ID" value="NC_013524.1"/>
</dbReference>
<organism evidence="9 10">
    <name type="scientific">Sphaerobacter thermophilus (strain ATCC 49802 / DSM 20745 / KCCM 41009 / NCIMB 13125 / S 6022)</name>
    <dbReference type="NCBI Taxonomy" id="479434"/>
    <lineage>
        <taxon>Bacteria</taxon>
        <taxon>Pseudomonadati</taxon>
        <taxon>Thermomicrobiota</taxon>
        <taxon>Thermomicrobia</taxon>
        <taxon>Sphaerobacterales</taxon>
        <taxon>Sphaerobacterineae</taxon>
        <taxon>Sphaerobacteraceae</taxon>
        <taxon>Sphaerobacter</taxon>
    </lineage>
</organism>
<keyword evidence="6 7" id="KW-0472">Membrane</keyword>
<evidence type="ECO:0000256" key="5">
    <source>
        <dbReference type="ARBA" id="ARBA00022967"/>
    </source>
</evidence>
<dbReference type="AlphaFoldDB" id="D1CA53"/>
<dbReference type="HOGENOM" id="CLU_000604_1_1_0"/>
<protein>
    <recommendedName>
        <fullName evidence="7">Spermidine/putrescine import ATP-binding protein PotA</fullName>
        <ecNumber evidence="7">7.6.2.11</ecNumber>
    </recommendedName>
</protein>
<dbReference type="SUPFAM" id="SSF52540">
    <property type="entry name" value="P-loop containing nucleoside triphosphate hydrolases"/>
    <property type="match status" value="1"/>
</dbReference>
<dbReference type="SMART" id="SM00382">
    <property type="entry name" value="AAA"/>
    <property type="match status" value="1"/>
</dbReference>
<dbReference type="GO" id="GO:0005524">
    <property type="term" value="F:ATP binding"/>
    <property type="evidence" value="ECO:0007669"/>
    <property type="project" value="UniProtKB-KW"/>
</dbReference>
<dbReference type="PROSITE" id="PS00211">
    <property type="entry name" value="ABC_TRANSPORTER_1"/>
    <property type="match status" value="1"/>
</dbReference>
<dbReference type="Gene3D" id="2.40.50.140">
    <property type="entry name" value="Nucleic acid-binding proteins"/>
    <property type="match status" value="1"/>
</dbReference>
<dbReference type="Gene3D" id="3.40.50.300">
    <property type="entry name" value="P-loop containing nucleotide triphosphate hydrolases"/>
    <property type="match status" value="1"/>
</dbReference>
<dbReference type="InterPro" id="IPR017871">
    <property type="entry name" value="ABC_transporter-like_CS"/>
</dbReference>
<dbReference type="GO" id="GO:0016887">
    <property type="term" value="F:ATP hydrolysis activity"/>
    <property type="evidence" value="ECO:0007669"/>
    <property type="project" value="InterPro"/>
</dbReference>
<keyword evidence="10" id="KW-1185">Reference proteome</keyword>
<dbReference type="InterPro" id="IPR003439">
    <property type="entry name" value="ABC_transporter-like_ATP-bd"/>
</dbReference>
<dbReference type="EC" id="7.6.2.11" evidence="7"/>
<dbReference type="eggNOG" id="COG3842">
    <property type="taxonomic scope" value="Bacteria"/>
</dbReference>
<dbReference type="NCBIfam" id="TIGR01187">
    <property type="entry name" value="potA"/>
    <property type="match status" value="1"/>
</dbReference>
<sequence>MVVTGSGSPSTETAQAGLAGARLQLIDLTKTYGDVVAADRVTLDIAPGEFITLLGPSGSGKTTTLMMIAGFVTPTSGQILVNGDDIAFRAPHKRNIGMVFQNYALFPHMTVAENIAFPLKMRKWSRNRIQEAVDEVLRLVRLSGYGERYPRQLSGGQQQRVALARALVFRPPVLLMDEPLGALDKKLREEMQLEIKHIQEATNITTVYVTHDQEEALTMSDRIAVMRDGRIEQVGSPRDLYERPASAFVAGFLGDSNFLEGRVDTVDGASVLITREGFRVRLPSGAELQPGEQIGVALRPERIRVGTPDGKDTVLQGILDEVIYVGDSSKLRVRVADGCYLVAKEQNQDGTRHWRRGESVHLAWNSTDVVIVSRNSQQVS</sequence>
<evidence type="ECO:0000256" key="1">
    <source>
        <dbReference type="ARBA" id="ARBA00022448"/>
    </source>
</evidence>
<keyword evidence="2 7" id="KW-1003">Cell membrane</keyword>
<dbReference type="PANTHER" id="PTHR42781">
    <property type="entry name" value="SPERMIDINE/PUTRESCINE IMPORT ATP-BINDING PROTEIN POTA"/>
    <property type="match status" value="1"/>
</dbReference>
<dbReference type="InterPro" id="IPR012340">
    <property type="entry name" value="NA-bd_OB-fold"/>
</dbReference>
<comment type="function">
    <text evidence="7">Part of the ABC transporter complex PotABCD involved in spermidine/putrescine import. Responsible for energy coupling to the transport system.</text>
</comment>
<name>D1CA53_SPHTD</name>
<evidence type="ECO:0000256" key="7">
    <source>
        <dbReference type="RuleBase" id="RU364083"/>
    </source>
</evidence>
<dbReference type="GO" id="GO:0043190">
    <property type="term" value="C:ATP-binding cassette (ABC) transporter complex"/>
    <property type="evidence" value="ECO:0007669"/>
    <property type="project" value="InterPro"/>
</dbReference>
<dbReference type="InterPro" id="IPR050093">
    <property type="entry name" value="ABC_SmlMolc_Importer"/>
</dbReference>
<proteinExistence type="inferred from homology"/>
<reference evidence="9 10" key="2">
    <citation type="journal article" date="2010" name="Stand. Genomic Sci.">
        <title>Complete genome sequence of Desulfohalobium retbaense type strain (HR(100)).</title>
        <authorList>
            <person name="Spring S."/>
            <person name="Nolan M."/>
            <person name="Lapidus A."/>
            <person name="Glavina Del Rio T."/>
            <person name="Copeland A."/>
            <person name="Tice H."/>
            <person name="Cheng J.F."/>
            <person name="Lucas S."/>
            <person name="Land M."/>
            <person name="Chen F."/>
            <person name="Bruce D."/>
            <person name="Goodwin L."/>
            <person name="Pitluck S."/>
            <person name="Ivanova N."/>
            <person name="Mavromatis K."/>
            <person name="Mikhailova N."/>
            <person name="Pati A."/>
            <person name="Chen A."/>
            <person name="Palaniappan K."/>
            <person name="Hauser L."/>
            <person name="Chang Y.J."/>
            <person name="Jeffries C.D."/>
            <person name="Munk C."/>
            <person name="Kiss H."/>
            <person name="Chain P."/>
            <person name="Han C."/>
            <person name="Brettin T."/>
            <person name="Detter J.C."/>
            <person name="Schuler E."/>
            <person name="Goker M."/>
            <person name="Rohde M."/>
            <person name="Bristow J."/>
            <person name="Eisen J.A."/>
            <person name="Markowitz V."/>
            <person name="Hugenholtz P."/>
            <person name="Kyrpides N.C."/>
            <person name="Klenk H.P."/>
        </authorList>
    </citation>
    <scope>NUCLEOTIDE SEQUENCE [LARGE SCALE GENOMIC DNA]</scope>
    <source>
        <strain evidence="10">ATCC 49802 / DSM 20745 / S 6022</strain>
    </source>
</reference>
<gene>
    <name evidence="7" type="primary">potA</name>
    <name evidence="9" type="ordered locus">Sthe_3296</name>
</gene>
<keyword evidence="4 7" id="KW-0067">ATP-binding</keyword>
<dbReference type="GO" id="GO:0015417">
    <property type="term" value="F:ABC-type polyamine transporter activity"/>
    <property type="evidence" value="ECO:0007669"/>
    <property type="project" value="UniProtKB-EC"/>
</dbReference>
<dbReference type="STRING" id="479434.Sthe_3296"/>
<reference evidence="10" key="1">
    <citation type="submission" date="2009-11" db="EMBL/GenBank/DDBJ databases">
        <title>The complete chromosome 2 of Sphaerobacter thermophilus DSM 20745.</title>
        <authorList>
            <person name="Lucas S."/>
            <person name="Copeland A."/>
            <person name="Lapidus A."/>
            <person name="Glavina del Rio T."/>
            <person name="Dalin E."/>
            <person name="Tice H."/>
            <person name="Bruce D."/>
            <person name="Goodwin L."/>
            <person name="Pitluck S."/>
            <person name="Kyrpides N."/>
            <person name="Mavromatis K."/>
            <person name="Ivanova N."/>
            <person name="Mikhailova N."/>
            <person name="LaButti K.M."/>
            <person name="Clum A."/>
            <person name="Sun H.I."/>
            <person name="Brettin T."/>
            <person name="Detter J.C."/>
            <person name="Han C."/>
            <person name="Larimer F."/>
            <person name="Land M."/>
            <person name="Hauser L."/>
            <person name="Markowitz V."/>
            <person name="Cheng J.F."/>
            <person name="Hugenholtz P."/>
            <person name="Woyke T."/>
            <person name="Wu D."/>
            <person name="Steenblock K."/>
            <person name="Schneider S."/>
            <person name="Pukall R."/>
            <person name="Goeker M."/>
            <person name="Klenk H.P."/>
            <person name="Eisen J.A."/>
        </authorList>
    </citation>
    <scope>NUCLEOTIDE SEQUENCE [LARGE SCALE GENOMIC DNA]</scope>
    <source>
        <strain evidence="10">ATCC 49802 / DSM 20745 / S 6022</strain>
    </source>
</reference>
<accession>D1CA53</accession>
<keyword evidence="1 7" id="KW-0813">Transport</keyword>
<keyword evidence="3 7" id="KW-0547">Nucleotide-binding</keyword>
<dbReference type="EMBL" id="CP001824">
    <property type="protein sequence ID" value="ACZ40696.1"/>
    <property type="molecule type" value="Genomic_DNA"/>
</dbReference>
<dbReference type="PANTHER" id="PTHR42781:SF4">
    <property type="entry name" value="SPERMIDINE_PUTRESCINE IMPORT ATP-BINDING PROTEIN POTA"/>
    <property type="match status" value="1"/>
</dbReference>
<dbReference type="Gene3D" id="2.40.50.100">
    <property type="match status" value="1"/>
</dbReference>
<comment type="subunit">
    <text evidence="7">The complex is composed of two ATP-binding proteins (PotA), two transmembrane proteins (PotB and PotC) and a solute-binding protein (PotD).</text>
</comment>
<dbReference type="InterPro" id="IPR008995">
    <property type="entry name" value="Mo/tungstate-bd_C_term_dom"/>
</dbReference>
<dbReference type="OrthoDB" id="9778160at2"/>
<evidence type="ECO:0000256" key="4">
    <source>
        <dbReference type="ARBA" id="ARBA00022840"/>
    </source>
</evidence>
<dbReference type="InterPro" id="IPR005893">
    <property type="entry name" value="PotA-like"/>
</dbReference>
<dbReference type="Pfam" id="PF08402">
    <property type="entry name" value="TOBE_2"/>
    <property type="match status" value="1"/>
</dbReference>
<comment type="catalytic activity">
    <reaction evidence="7">
        <text>ATP + H2O + polyamine-[polyamine-binding protein]Side 1 = ADP + phosphate + polyamineSide 2 + [polyamine-binding protein]Side 1.</text>
        <dbReference type="EC" id="7.6.2.11"/>
    </reaction>
</comment>
<dbReference type="InterPro" id="IPR003593">
    <property type="entry name" value="AAA+_ATPase"/>
</dbReference>
<evidence type="ECO:0000313" key="10">
    <source>
        <dbReference type="Proteomes" id="UP000002027"/>
    </source>
</evidence>
<keyword evidence="5 7" id="KW-1278">Translocase</keyword>
<dbReference type="InParanoid" id="D1CA53"/>
<dbReference type="InterPro" id="IPR027417">
    <property type="entry name" value="P-loop_NTPase"/>
</dbReference>
<evidence type="ECO:0000256" key="3">
    <source>
        <dbReference type="ARBA" id="ARBA00022741"/>
    </source>
</evidence>
<evidence type="ECO:0000256" key="2">
    <source>
        <dbReference type="ARBA" id="ARBA00022475"/>
    </source>
</evidence>
<dbReference type="GO" id="GO:0015697">
    <property type="term" value="P:quaternary ammonium group transport"/>
    <property type="evidence" value="ECO:0007669"/>
    <property type="project" value="UniProtKB-ARBA"/>
</dbReference>
<feature type="domain" description="ABC transporter" evidence="8">
    <location>
        <begin position="23"/>
        <end position="253"/>
    </location>
</feature>
<evidence type="ECO:0000313" key="9">
    <source>
        <dbReference type="EMBL" id="ACZ40696.1"/>
    </source>
</evidence>
<dbReference type="FunFam" id="3.40.50.300:FF:000425">
    <property type="entry name" value="Probable ABC transporter, ATP-binding subunit"/>
    <property type="match status" value="1"/>
</dbReference>